<organism evidence="3 4">
    <name type="scientific">Periophthalmus magnuspinnatus</name>
    <dbReference type="NCBI Taxonomy" id="409849"/>
    <lineage>
        <taxon>Eukaryota</taxon>
        <taxon>Metazoa</taxon>
        <taxon>Chordata</taxon>
        <taxon>Craniata</taxon>
        <taxon>Vertebrata</taxon>
        <taxon>Euteleostomi</taxon>
        <taxon>Actinopterygii</taxon>
        <taxon>Neopterygii</taxon>
        <taxon>Teleostei</taxon>
        <taxon>Neoteleostei</taxon>
        <taxon>Acanthomorphata</taxon>
        <taxon>Gobiaria</taxon>
        <taxon>Gobiiformes</taxon>
        <taxon>Gobioidei</taxon>
        <taxon>Gobiidae</taxon>
        <taxon>Oxudercinae</taxon>
        <taxon>Periophthalmus</taxon>
    </lineage>
</organism>
<evidence type="ECO:0000313" key="4">
    <source>
        <dbReference type="Proteomes" id="UP000261520"/>
    </source>
</evidence>
<dbReference type="InterPro" id="IPR002110">
    <property type="entry name" value="Ankyrin_rpt"/>
</dbReference>
<evidence type="ECO:0000256" key="1">
    <source>
        <dbReference type="PROSITE-ProRule" id="PRU00023"/>
    </source>
</evidence>
<keyword evidence="2" id="KW-0812">Transmembrane</keyword>
<dbReference type="AlphaFoldDB" id="A0A3B3ZJD9"/>
<dbReference type="Pfam" id="PF13637">
    <property type="entry name" value="Ank_4"/>
    <property type="match status" value="1"/>
</dbReference>
<proteinExistence type="predicted"/>
<keyword evidence="2" id="KW-0472">Membrane</keyword>
<keyword evidence="1" id="KW-0040">ANK repeat</keyword>
<feature type="transmembrane region" description="Helical" evidence="2">
    <location>
        <begin position="51"/>
        <end position="68"/>
    </location>
</feature>
<dbReference type="STRING" id="409849.ENSPMGP00000004614"/>
<sequence length="75" mass="8322">IAEMLLKQGADINVTDKQGRNALILAASEGHTSTLDLLMVKGITKYSYKNNIFYILKAGFLACVFTGLKRKYSHN</sequence>
<reference evidence="3" key="1">
    <citation type="submission" date="2025-08" db="UniProtKB">
        <authorList>
            <consortium name="Ensembl"/>
        </authorList>
    </citation>
    <scope>IDENTIFICATION</scope>
</reference>
<reference evidence="3" key="2">
    <citation type="submission" date="2025-09" db="UniProtKB">
        <authorList>
            <consortium name="Ensembl"/>
        </authorList>
    </citation>
    <scope>IDENTIFICATION</scope>
</reference>
<evidence type="ECO:0000313" key="3">
    <source>
        <dbReference type="Ensembl" id="ENSPMGP00000004614.1"/>
    </source>
</evidence>
<feature type="repeat" description="ANK" evidence="1">
    <location>
        <begin position="1"/>
        <end position="17"/>
    </location>
</feature>
<protein>
    <submittedName>
        <fullName evidence="3">Uncharacterized protein</fullName>
    </submittedName>
</protein>
<dbReference type="Ensembl" id="ENSPMGT00000004900.1">
    <property type="protein sequence ID" value="ENSPMGP00000004614.1"/>
    <property type="gene ID" value="ENSPMGG00000003918.1"/>
</dbReference>
<keyword evidence="2" id="KW-1133">Transmembrane helix</keyword>
<accession>A0A3B3ZJD9</accession>
<dbReference type="Proteomes" id="UP000261520">
    <property type="component" value="Unplaced"/>
</dbReference>
<dbReference type="InterPro" id="IPR036770">
    <property type="entry name" value="Ankyrin_rpt-contain_sf"/>
</dbReference>
<evidence type="ECO:0000256" key="2">
    <source>
        <dbReference type="SAM" id="Phobius"/>
    </source>
</evidence>
<dbReference type="Gene3D" id="1.25.40.20">
    <property type="entry name" value="Ankyrin repeat-containing domain"/>
    <property type="match status" value="1"/>
</dbReference>
<dbReference type="PROSITE" id="PS50088">
    <property type="entry name" value="ANK_REPEAT"/>
    <property type="match status" value="1"/>
</dbReference>
<dbReference type="SUPFAM" id="SSF48403">
    <property type="entry name" value="Ankyrin repeat"/>
    <property type="match status" value="1"/>
</dbReference>
<keyword evidence="4" id="KW-1185">Reference proteome</keyword>
<name>A0A3B3ZJD9_9GOBI</name>